<organism evidence="1 2">
    <name type="scientific">Dactylosporangium fulvum</name>
    <dbReference type="NCBI Taxonomy" id="53359"/>
    <lineage>
        <taxon>Bacteria</taxon>
        <taxon>Bacillati</taxon>
        <taxon>Actinomycetota</taxon>
        <taxon>Actinomycetes</taxon>
        <taxon>Micromonosporales</taxon>
        <taxon>Micromonosporaceae</taxon>
        <taxon>Dactylosporangium</taxon>
    </lineage>
</organism>
<dbReference type="Proteomes" id="UP001059617">
    <property type="component" value="Chromosome"/>
</dbReference>
<evidence type="ECO:0000313" key="1">
    <source>
        <dbReference type="EMBL" id="UWP82837.1"/>
    </source>
</evidence>
<accession>A0ABY5VYJ2</accession>
<keyword evidence="2" id="KW-1185">Reference proteome</keyword>
<name>A0ABY5VYJ2_9ACTN</name>
<reference evidence="1" key="1">
    <citation type="submission" date="2021-04" db="EMBL/GenBank/DDBJ databases">
        <authorList>
            <person name="Hartkoorn R.C."/>
            <person name="Beaudoing E."/>
            <person name="Hot D."/>
        </authorList>
    </citation>
    <scope>NUCLEOTIDE SEQUENCE</scope>
    <source>
        <strain evidence="1">NRRL B-16292</strain>
    </source>
</reference>
<evidence type="ECO:0000313" key="2">
    <source>
        <dbReference type="Proteomes" id="UP001059617"/>
    </source>
</evidence>
<sequence>MTWSLSGYSQQSQVDEEGRAMIVRLMGSLFAPKYPRFYTGRHRAPMRRFVPRQRPAESQA</sequence>
<proteinExistence type="predicted"/>
<reference evidence="1" key="2">
    <citation type="submission" date="2022-09" db="EMBL/GenBank/DDBJ databases">
        <title>Biosynthetic gene clusters of Dactylosporangioum fulvum.</title>
        <authorList>
            <person name="Caradec T."/>
        </authorList>
    </citation>
    <scope>NUCLEOTIDE SEQUENCE</scope>
    <source>
        <strain evidence="1">NRRL B-16292</strain>
    </source>
</reference>
<dbReference type="EMBL" id="CP073720">
    <property type="protein sequence ID" value="UWP82837.1"/>
    <property type="molecule type" value="Genomic_DNA"/>
</dbReference>
<dbReference type="RefSeq" id="WP_259860611.1">
    <property type="nucleotide sequence ID" value="NZ_BAAAST010000082.1"/>
</dbReference>
<protein>
    <submittedName>
        <fullName evidence="1">Uncharacterized protein</fullName>
    </submittedName>
</protein>
<gene>
    <name evidence="1" type="ORF">Dfulv_00510</name>
</gene>